<dbReference type="SUPFAM" id="SSF53474">
    <property type="entry name" value="alpha/beta-Hydrolases"/>
    <property type="match status" value="1"/>
</dbReference>
<gene>
    <name evidence="2" type="ORF">ACFQ21_27775</name>
</gene>
<name>A0ABW3KD68_9BACT</name>
<accession>A0ABW3KD68</accession>
<dbReference type="Pfam" id="PF00561">
    <property type="entry name" value="Abhydrolase_1"/>
    <property type="match status" value="1"/>
</dbReference>
<evidence type="ECO:0000313" key="3">
    <source>
        <dbReference type="Proteomes" id="UP001597112"/>
    </source>
</evidence>
<evidence type="ECO:0000259" key="1">
    <source>
        <dbReference type="Pfam" id="PF00561"/>
    </source>
</evidence>
<dbReference type="InterPro" id="IPR050266">
    <property type="entry name" value="AB_hydrolase_sf"/>
</dbReference>
<dbReference type="PRINTS" id="PR00412">
    <property type="entry name" value="EPOXHYDRLASE"/>
</dbReference>
<keyword evidence="3" id="KW-1185">Reference proteome</keyword>
<proteinExistence type="predicted"/>
<organism evidence="2 3">
    <name type="scientific">Ohtaekwangia kribbensis</name>
    <dbReference type="NCBI Taxonomy" id="688913"/>
    <lineage>
        <taxon>Bacteria</taxon>
        <taxon>Pseudomonadati</taxon>
        <taxon>Bacteroidota</taxon>
        <taxon>Cytophagia</taxon>
        <taxon>Cytophagales</taxon>
        <taxon>Fulvivirgaceae</taxon>
        <taxon>Ohtaekwangia</taxon>
    </lineage>
</organism>
<dbReference type="PANTHER" id="PTHR43798:SF33">
    <property type="entry name" value="HYDROLASE, PUTATIVE (AFU_ORTHOLOGUE AFUA_2G14860)-RELATED"/>
    <property type="match status" value="1"/>
</dbReference>
<feature type="domain" description="AB hydrolase-1" evidence="1">
    <location>
        <begin position="42"/>
        <end position="272"/>
    </location>
</feature>
<dbReference type="InterPro" id="IPR000639">
    <property type="entry name" value="Epox_hydrolase-like"/>
</dbReference>
<evidence type="ECO:0000313" key="2">
    <source>
        <dbReference type="EMBL" id="MFD1003156.1"/>
    </source>
</evidence>
<reference evidence="3" key="1">
    <citation type="journal article" date="2019" name="Int. J. Syst. Evol. Microbiol.">
        <title>The Global Catalogue of Microorganisms (GCM) 10K type strain sequencing project: providing services to taxonomists for standard genome sequencing and annotation.</title>
        <authorList>
            <consortium name="The Broad Institute Genomics Platform"/>
            <consortium name="The Broad Institute Genome Sequencing Center for Infectious Disease"/>
            <person name="Wu L."/>
            <person name="Ma J."/>
        </authorList>
    </citation>
    <scope>NUCLEOTIDE SEQUENCE [LARGE SCALE GENOMIC DNA]</scope>
    <source>
        <strain evidence="3">CCUG 58938</strain>
    </source>
</reference>
<dbReference type="InterPro" id="IPR029058">
    <property type="entry name" value="AB_hydrolase_fold"/>
</dbReference>
<dbReference type="PANTHER" id="PTHR43798">
    <property type="entry name" value="MONOACYLGLYCEROL LIPASE"/>
    <property type="match status" value="1"/>
</dbReference>
<dbReference type="PRINTS" id="PR00111">
    <property type="entry name" value="ABHYDROLASE"/>
</dbReference>
<dbReference type="Gene3D" id="3.40.50.1820">
    <property type="entry name" value="alpha/beta hydrolase"/>
    <property type="match status" value="1"/>
</dbReference>
<dbReference type="Proteomes" id="UP001597112">
    <property type="component" value="Unassembled WGS sequence"/>
</dbReference>
<comment type="caution">
    <text evidence="2">The sequence shown here is derived from an EMBL/GenBank/DDBJ whole genome shotgun (WGS) entry which is preliminary data.</text>
</comment>
<keyword evidence="2" id="KW-0378">Hydrolase</keyword>
<sequence length="290" mass="33752">MSLSQETKNLTNEDRSSAPGKFIELDHGIVHYELEGSDTAELIVFIHGGGITGQEVWANNIPFFQQKGYRTLSYDLYGRGYTDRPNVDYTPKLMVDQLSQLLDTLKIIQPFTIISMSMGAMIALEYTKLYPDRVNRIVFLDPATTGDYKPNLLLKLPVVSNMLMTFYWYPRAVENQRKEFVDQKLFERYSKRLEYFMEFEGYKRVNHSTWMHTLNQRNTELLKNLKQNILLVYGDRDPYFPQGNVAIYQSFTSSLQHRAIKDAGHMPHFERPDEVNQILYTFATDSLPGE</sequence>
<dbReference type="InterPro" id="IPR000073">
    <property type="entry name" value="AB_hydrolase_1"/>
</dbReference>
<dbReference type="EMBL" id="JBHTKA010000015">
    <property type="protein sequence ID" value="MFD1003156.1"/>
    <property type="molecule type" value="Genomic_DNA"/>
</dbReference>
<dbReference type="GO" id="GO:0016787">
    <property type="term" value="F:hydrolase activity"/>
    <property type="evidence" value="ECO:0007669"/>
    <property type="project" value="UniProtKB-KW"/>
</dbReference>
<dbReference type="RefSeq" id="WP_377585425.1">
    <property type="nucleotide sequence ID" value="NZ_JBHTKA010000015.1"/>
</dbReference>
<protein>
    <submittedName>
        <fullName evidence="2">Alpha/beta fold hydrolase</fullName>
    </submittedName>
</protein>